<dbReference type="EMBL" id="JAOCDH010000005">
    <property type="protein sequence ID" value="MDH0701141.1"/>
    <property type="molecule type" value="Genomic_DNA"/>
</dbReference>
<dbReference type="GO" id="GO:0005576">
    <property type="term" value="C:extracellular region"/>
    <property type="evidence" value="ECO:0007669"/>
    <property type="project" value="UniProtKB-SubCell"/>
</dbReference>
<comment type="subcellular location">
    <subcellularLocation>
        <location evidence="5">Secreted</location>
    </subcellularLocation>
    <subcellularLocation>
        <location evidence="5">Bacterial flagellum</location>
    </subcellularLocation>
</comment>
<reference evidence="8" key="1">
    <citation type="submission" date="2022-09" db="EMBL/GenBank/DDBJ databases">
        <title>Intensive care unit water sources are persistently colonized with multi-drug resistant bacteria and are the site of extensive horizontal gene transfer of antibiotic resistance genes.</title>
        <authorList>
            <person name="Diorio-Toth L."/>
        </authorList>
    </citation>
    <scope>NUCLEOTIDE SEQUENCE</scope>
    <source>
        <strain evidence="8">GD03863</strain>
    </source>
</reference>
<dbReference type="Pfam" id="PF07195">
    <property type="entry name" value="FliD_C"/>
    <property type="match status" value="1"/>
</dbReference>
<keyword evidence="8" id="KW-0969">Cilium</keyword>
<name>A0AA42IJV5_9GAMM</name>
<comment type="similarity">
    <text evidence="1 5">Belongs to the FliD family.</text>
</comment>
<dbReference type="InterPro" id="IPR010810">
    <property type="entry name" value="Flagellin_hook_IN_motif"/>
</dbReference>
<dbReference type="Proteomes" id="UP001161137">
    <property type="component" value="Unassembled WGS sequence"/>
</dbReference>
<dbReference type="InterPro" id="IPR010809">
    <property type="entry name" value="FliD_C"/>
</dbReference>
<protein>
    <recommendedName>
        <fullName evidence="5">Flagellar hook-associated protein 2</fullName>
        <shortName evidence="5">HAP2</shortName>
    </recommendedName>
    <alternativeName>
        <fullName evidence="5">Flagellar cap protein</fullName>
    </alternativeName>
</protein>
<feature type="domain" description="Flagellar hook-associated protein 2 C-terminal" evidence="7">
    <location>
        <begin position="218"/>
        <end position="445"/>
    </location>
</feature>
<keyword evidence="5" id="KW-0964">Secreted</keyword>
<evidence type="ECO:0000256" key="2">
    <source>
        <dbReference type="ARBA" id="ARBA00011255"/>
    </source>
</evidence>
<dbReference type="InterPro" id="IPR040026">
    <property type="entry name" value="FliD"/>
</dbReference>
<dbReference type="Pfam" id="PF07196">
    <property type="entry name" value="Flagellin_IN"/>
    <property type="match status" value="1"/>
</dbReference>
<proteinExistence type="inferred from homology"/>
<dbReference type="GO" id="GO:0009424">
    <property type="term" value="C:bacterial-type flagellum hook"/>
    <property type="evidence" value="ECO:0007669"/>
    <property type="project" value="UniProtKB-UniRule"/>
</dbReference>
<dbReference type="GO" id="GO:0007155">
    <property type="term" value="P:cell adhesion"/>
    <property type="evidence" value="ECO:0007669"/>
    <property type="project" value="InterPro"/>
</dbReference>
<dbReference type="InterPro" id="IPR003481">
    <property type="entry name" value="FliD_N"/>
</dbReference>
<keyword evidence="4 5" id="KW-0975">Bacterial flagellum</keyword>
<dbReference type="GO" id="GO:0009421">
    <property type="term" value="C:bacterial-type flagellum filament cap"/>
    <property type="evidence" value="ECO:0007669"/>
    <property type="project" value="InterPro"/>
</dbReference>
<evidence type="ECO:0000259" key="7">
    <source>
        <dbReference type="Pfam" id="PF07195"/>
    </source>
</evidence>
<evidence type="ECO:0000256" key="1">
    <source>
        <dbReference type="ARBA" id="ARBA00009764"/>
    </source>
</evidence>
<comment type="caution">
    <text evidence="8">The sequence shown here is derived from an EMBL/GenBank/DDBJ whole genome shotgun (WGS) entry which is preliminary data.</text>
</comment>
<comment type="subunit">
    <text evidence="2 5">Homopentamer.</text>
</comment>
<evidence type="ECO:0000256" key="5">
    <source>
        <dbReference type="RuleBase" id="RU362066"/>
    </source>
</evidence>
<feature type="coiled-coil region" evidence="5">
    <location>
        <begin position="403"/>
        <end position="430"/>
    </location>
</feature>
<dbReference type="PANTHER" id="PTHR30288">
    <property type="entry name" value="FLAGELLAR CAP/ASSEMBLY PROTEIN FLID"/>
    <property type="match status" value="1"/>
</dbReference>
<dbReference type="GO" id="GO:0071973">
    <property type="term" value="P:bacterial-type flagellum-dependent cell motility"/>
    <property type="evidence" value="ECO:0007669"/>
    <property type="project" value="TreeGrafter"/>
</dbReference>
<organism evidence="8 9">
    <name type="scientific">Ectopseudomonas toyotomiensis</name>
    <dbReference type="NCBI Taxonomy" id="554344"/>
    <lineage>
        <taxon>Bacteria</taxon>
        <taxon>Pseudomonadati</taxon>
        <taxon>Pseudomonadota</taxon>
        <taxon>Gammaproteobacteria</taxon>
        <taxon>Pseudomonadales</taxon>
        <taxon>Pseudomonadaceae</taxon>
        <taxon>Ectopseudomonas</taxon>
    </lineage>
</organism>
<dbReference type="Pfam" id="PF02465">
    <property type="entry name" value="FliD_N"/>
    <property type="match status" value="1"/>
</dbReference>
<dbReference type="PANTHER" id="PTHR30288:SF0">
    <property type="entry name" value="FLAGELLAR HOOK-ASSOCIATED PROTEIN 2"/>
    <property type="match status" value="1"/>
</dbReference>
<keyword evidence="3 5" id="KW-0175">Coiled coil</keyword>
<dbReference type="AlphaFoldDB" id="A0AA42IJV5"/>
<feature type="domain" description="Flagellar hook-associated protein 2 N-terminal" evidence="6">
    <location>
        <begin position="9"/>
        <end position="105"/>
    </location>
</feature>
<evidence type="ECO:0000313" key="9">
    <source>
        <dbReference type="Proteomes" id="UP001161137"/>
    </source>
</evidence>
<dbReference type="RefSeq" id="WP_196459833.1">
    <property type="nucleotide sequence ID" value="NZ_JACFYY010000011.1"/>
</dbReference>
<comment type="function">
    <text evidence="5">Required for morphogenesis and for the elongation of the flagellar filament by facilitating polymerization of the flagellin monomers at the tip of growing filament. Forms a capping structure, which prevents flagellin subunits (transported through the central channel of the flagellum) from leaking out without polymerization at the distal end.</text>
</comment>
<keyword evidence="8" id="KW-0282">Flagellum</keyword>
<keyword evidence="8" id="KW-0966">Cell projection</keyword>
<accession>A0AA42IJV5</accession>
<evidence type="ECO:0000256" key="3">
    <source>
        <dbReference type="ARBA" id="ARBA00023054"/>
    </source>
</evidence>
<evidence type="ECO:0000313" key="8">
    <source>
        <dbReference type="EMBL" id="MDH0701141.1"/>
    </source>
</evidence>
<evidence type="ECO:0000259" key="6">
    <source>
        <dbReference type="Pfam" id="PF02465"/>
    </source>
</evidence>
<evidence type="ECO:0000256" key="4">
    <source>
        <dbReference type="ARBA" id="ARBA00023143"/>
    </source>
</evidence>
<sequence>MAGITGIGSGLNIDDIVKASVAAERAPKDAQLARVDSNATAKISALGTLRSSLSDFQTALKGLNDIALFNARTASSSDSARLTATADKNALAGKYSIEVLGLASASKLTSGAVTGNSSAAFETGGTLKIGMGDEQFDIEVADGATLKDIRDAINTQLKDKGISANIVSDPVAGTSRLVLSSSTTGAGNDLSLSVVSAADENDPTSLHALAAAQSVVEAGNARFKIDGLEVESATNKVSDVIEGVTFNLLQANGKDENKVMTLTVGDNTAAVKSNLQKFVDAYNKLITTTDSLTRVTQVSGSEPLVGNLVGDASVRNLLNGLRKELGSSPASATAGDFKVLADLGITTGKDGKLSLDSTKLDKAVAENYDGVSRFLTGTDGLMTRLNSSIDGYVKTGGVLEQRVKGYEQTRVDVKEQKAALELRVEKIQARLYAQYNAMDSLIGQLSRTSDWMGSALANLPGVVRKDK</sequence>
<gene>
    <name evidence="8" type="primary">fliD</name>
    <name evidence="8" type="ORF">N5D41_06500</name>
</gene>